<organism evidence="2 3">
    <name type="scientific">Panicum miliaceum</name>
    <name type="common">Proso millet</name>
    <name type="synonym">Broomcorn millet</name>
    <dbReference type="NCBI Taxonomy" id="4540"/>
    <lineage>
        <taxon>Eukaryota</taxon>
        <taxon>Viridiplantae</taxon>
        <taxon>Streptophyta</taxon>
        <taxon>Embryophyta</taxon>
        <taxon>Tracheophyta</taxon>
        <taxon>Spermatophyta</taxon>
        <taxon>Magnoliopsida</taxon>
        <taxon>Liliopsida</taxon>
        <taxon>Poales</taxon>
        <taxon>Poaceae</taxon>
        <taxon>PACMAD clade</taxon>
        <taxon>Panicoideae</taxon>
        <taxon>Panicodae</taxon>
        <taxon>Paniceae</taxon>
        <taxon>Panicinae</taxon>
        <taxon>Panicum</taxon>
        <taxon>Panicum sect. Panicum</taxon>
    </lineage>
</organism>
<gene>
    <name evidence="2" type="ORF">C2845_PM04G19060</name>
</gene>
<protein>
    <submittedName>
        <fullName evidence="2">Uncharacterized protein</fullName>
    </submittedName>
</protein>
<comment type="caution">
    <text evidence="2">The sequence shown here is derived from an EMBL/GenBank/DDBJ whole genome shotgun (WGS) entry which is preliminary data.</text>
</comment>
<sequence length="101" mass="11307">MRRARVHLNHQRVNGTGAARVLSLGARIGRRVGRHAEGGFGFGVGPDRAGEHPGARDVLRALRGGQRRRHRCGGQQEDREGERARHVHLVLMPSGRRRRAW</sequence>
<dbReference type="EMBL" id="PQIB02000011">
    <property type="protein sequence ID" value="RLM85966.1"/>
    <property type="molecule type" value="Genomic_DNA"/>
</dbReference>
<feature type="region of interest" description="Disordered" evidence="1">
    <location>
        <begin position="64"/>
        <end position="84"/>
    </location>
</feature>
<reference evidence="3" key="1">
    <citation type="journal article" date="2019" name="Nat. Commun.">
        <title>The genome of broomcorn millet.</title>
        <authorList>
            <person name="Zou C."/>
            <person name="Miki D."/>
            <person name="Li D."/>
            <person name="Tang Q."/>
            <person name="Xiao L."/>
            <person name="Rajput S."/>
            <person name="Deng P."/>
            <person name="Jia W."/>
            <person name="Huang R."/>
            <person name="Zhang M."/>
            <person name="Sun Y."/>
            <person name="Hu J."/>
            <person name="Fu X."/>
            <person name="Schnable P.S."/>
            <person name="Li F."/>
            <person name="Zhang H."/>
            <person name="Feng B."/>
            <person name="Zhu X."/>
            <person name="Liu R."/>
            <person name="Schnable J.C."/>
            <person name="Zhu J.-K."/>
            <person name="Zhang H."/>
        </authorList>
    </citation>
    <scope>NUCLEOTIDE SEQUENCE [LARGE SCALE GENOMIC DNA]</scope>
</reference>
<dbReference type="Proteomes" id="UP000275267">
    <property type="component" value="Unassembled WGS sequence"/>
</dbReference>
<evidence type="ECO:0000313" key="3">
    <source>
        <dbReference type="Proteomes" id="UP000275267"/>
    </source>
</evidence>
<proteinExistence type="predicted"/>
<accession>A0A3L6QRD0</accession>
<dbReference type="AlphaFoldDB" id="A0A3L6QRD0"/>
<evidence type="ECO:0000256" key="1">
    <source>
        <dbReference type="SAM" id="MobiDB-lite"/>
    </source>
</evidence>
<keyword evidence="3" id="KW-1185">Reference proteome</keyword>
<evidence type="ECO:0000313" key="2">
    <source>
        <dbReference type="EMBL" id="RLM85966.1"/>
    </source>
</evidence>
<name>A0A3L6QRD0_PANMI</name>